<organism evidence="1 2">
    <name type="scientific">Stylonychia lemnae</name>
    <name type="common">Ciliate</name>
    <dbReference type="NCBI Taxonomy" id="5949"/>
    <lineage>
        <taxon>Eukaryota</taxon>
        <taxon>Sar</taxon>
        <taxon>Alveolata</taxon>
        <taxon>Ciliophora</taxon>
        <taxon>Intramacronucleata</taxon>
        <taxon>Spirotrichea</taxon>
        <taxon>Stichotrichia</taxon>
        <taxon>Sporadotrichida</taxon>
        <taxon>Oxytrichidae</taxon>
        <taxon>Stylonychinae</taxon>
        <taxon>Stylonychia</taxon>
    </lineage>
</organism>
<evidence type="ECO:0000313" key="1">
    <source>
        <dbReference type="EMBL" id="CDW71093.1"/>
    </source>
</evidence>
<protein>
    <submittedName>
        <fullName evidence="1">Uncharacterized protein</fullName>
    </submittedName>
</protein>
<gene>
    <name evidence="1" type="primary">Contig12807.g13671</name>
    <name evidence="1" type="ORF">STYLEM_32</name>
</gene>
<evidence type="ECO:0000313" key="2">
    <source>
        <dbReference type="Proteomes" id="UP000039865"/>
    </source>
</evidence>
<dbReference type="AlphaFoldDB" id="A0A077ZM93"/>
<sequence>MEANRTFGKKFEEQQKTWTRQMQFKLSKFNIMQLSQNKAKLELQGFEKYSLMSEKEQKREDMVLEATQAAIVEANQMTNLKFEEQSKNKTKKKRKTLAKSTFFQYKSKSISIDTITQPLKLQEMRGTFYKQKKSSQIEHKETNNLRRNEISMIQNTSRLSLKIDEGEDSDDNQNEQLAEQNDIFSQNSDQAKDNMIQSSNQLKSKEMFVPRILAYKKFQQQMIKQRSNNDLIHIQDNYSKPQSRNNQSNLNIPKYNAQSFSTHQTPLLKTSFHLNANHLMSNRNLMISIQNNKKVNNFTSNLISPVFSQQKQQQSFGIASPIQQLKAQHQEQSLVNSSSQILVLPLIKHQPQKHSESVMAVDTTNYTIEGTITTVGGLGSGNMSNSDIKSRYMKGVLSLPKIKSLSNLNIQSKINDLVKNVNEFKEIEEFTLDKQLMLKNQ</sequence>
<name>A0A077ZM93_STYLE</name>
<keyword evidence="2" id="KW-1185">Reference proteome</keyword>
<reference evidence="1 2" key="1">
    <citation type="submission" date="2014-06" db="EMBL/GenBank/DDBJ databases">
        <authorList>
            <person name="Swart Estienne"/>
        </authorList>
    </citation>
    <scope>NUCLEOTIDE SEQUENCE [LARGE SCALE GENOMIC DNA]</scope>
    <source>
        <strain evidence="1 2">130c</strain>
    </source>
</reference>
<accession>A0A077ZM93</accession>
<dbReference type="Proteomes" id="UP000039865">
    <property type="component" value="Unassembled WGS sequence"/>
</dbReference>
<dbReference type="InParanoid" id="A0A077ZM93"/>
<proteinExistence type="predicted"/>
<dbReference type="EMBL" id="CCKQ01000031">
    <property type="protein sequence ID" value="CDW71093.1"/>
    <property type="molecule type" value="Genomic_DNA"/>
</dbReference>